<evidence type="ECO:0000313" key="3">
    <source>
        <dbReference type="Proteomes" id="UP000076586"/>
    </source>
</evidence>
<dbReference type="PANTHER" id="PTHR43581">
    <property type="entry name" value="ATP/GTP PHOSPHATASE"/>
    <property type="match status" value="1"/>
</dbReference>
<dbReference type="Pfam" id="PF13304">
    <property type="entry name" value="AAA_21"/>
    <property type="match status" value="1"/>
</dbReference>
<protein>
    <submittedName>
        <fullName evidence="2">AAA ATPase domain-containing protein</fullName>
    </submittedName>
</protein>
<dbReference type="STRING" id="681398.PJIAN_4185"/>
<feature type="domain" description="ATPase AAA-type core" evidence="1">
    <location>
        <begin position="29"/>
        <end position="369"/>
    </location>
</feature>
<evidence type="ECO:0000313" key="2">
    <source>
        <dbReference type="EMBL" id="GAT63646.1"/>
    </source>
</evidence>
<dbReference type="OrthoDB" id="9815944at2"/>
<accession>A0A171AFD3</accession>
<reference evidence="3" key="2">
    <citation type="journal article" date="2017" name="Genome Announc.">
        <title>Draft genome sequence of Paludibacter jiangxiensis NM7(T), a propionate-producing fermentative bacterium.</title>
        <authorList>
            <person name="Qiu Y.-L."/>
            <person name="Tourlousse D.M."/>
            <person name="Matsuura N."/>
            <person name="Ohashi A."/>
            <person name="Sekiguchi Y."/>
        </authorList>
    </citation>
    <scope>NUCLEOTIDE SEQUENCE [LARGE SCALE GENOMIC DNA]</scope>
    <source>
        <strain evidence="3">NM7</strain>
    </source>
</reference>
<dbReference type="Gene3D" id="3.40.50.300">
    <property type="entry name" value="P-loop containing nucleotide triphosphate hydrolases"/>
    <property type="match status" value="1"/>
</dbReference>
<dbReference type="GO" id="GO:0016887">
    <property type="term" value="F:ATP hydrolysis activity"/>
    <property type="evidence" value="ECO:0007669"/>
    <property type="project" value="InterPro"/>
</dbReference>
<gene>
    <name evidence="2" type="ORF">PJIAN_4185</name>
</gene>
<evidence type="ECO:0000259" key="1">
    <source>
        <dbReference type="Pfam" id="PF13304"/>
    </source>
</evidence>
<dbReference type="InterPro" id="IPR003959">
    <property type="entry name" value="ATPase_AAA_core"/>
</dbReference>
<name>A0A171AFD3_9BACT</name>
<sequence length="624" mass="73073">MRIKHLYISKYKNLKRFSLDFENESFIDVFVGKNGSGKSNMFEALIEIFRHLYENDYQIKFDYQLKYSIDDNTYFVSWDWEKELWLDETNNEIKKITVDKLPDNILIYYSGHNTKVDQLISQYEDKFRKGLLGANEGDLRKFIGIGNEYKSLLLTILLLLPEHSKAKKYILEKLGIKNLSHEFKLVFQRPEYAKKAGYDIDQFEPTTRFWKVAGITKIFMDRIYEVKKGDSKGKVRDEGYFRNGGYNDNYILYYDVVDFQKKFEDLSPQALFRSFDNLKTLGILNDISIEITLHDNSTIDVNQFSDGQFQSIYIYSIVELFKDRTCVTLLDEPDSFLHPEWQYGFLTQIEDITAESSACNHILMTSHSAITLIPHAKDNINLIVSQSGVIQKRSVNKAYAIQQLSSDILRYRENEQILSLLHKVKLKKQPIIFTEGSTDPEIIKTAWGKLYDKPMPFSVIYAFNCNYLRLLIQDERILNEINGKPIFGLFDFDKAYNEWNYIKEDSVIENNPLKGLAKKIKDKNSFALMLPIPNNPTVQKQVIKKLEPIETYKDESEMEIEHLFYSDENTHSYFTEEAIKGGGTIVKFRDNKKTEFAQEIVPSIDKEHFEVFRPMFELIMSKIS</sequence>
<dbReference type="AlphaFoldDB" id="A0A171AFD3"/>
<dbReference type="Proteomes" id="UP000076586">
    <property type="component" value="Unassembled WGS sequence"/>
</dbReference>
<comment type="caution">
    <text evidence="2">The sequence shown here is derived from an EMBL/GenBank/DDBJ whole genome shotgun (WGS) entry which is preliminary data.</text>
</comment>
<dbReference type="EMBL" id="BDCR01000004">
    <property type="protein sequence ID" value="GAT63646.1"/>
    <property type="molecule type" value="Genomic_DNA"/>
</dbReference>
<organism evidence="2 3">
    <name type="scientific">Paludibacter jiangxiensis</name>
    <dbReference type="NCBI Taxonomy" id="681398"/>
    <lineage>
        <taxon>Bacteria</taxon>
        <taxon>Pseudomonadati</taxon>
        <taxon>Bacteroidota</taxon>
        <taxon>Bacteroidia</taxon>
        <taxon>Bacteroidales</taxon>
        <taxon>Paludibacteraceae</taxon>
        <taxon>Paludibacter</taxon>
    </lineage>
</organism>
<dbReference type="PANTHER" id="PTHR43581:SF4">
    <property type="entry name" value="ATP_GTP PHOSPHATASE"/>
    <property type="match status" value="1"/>
</dbReference>
<dbReference type="RefSeq" id="WP_068705047.1">
    <property type="nucleotide sequence ID" value="NZ_BDCR01000004.1"/>
</dbReference>
<reference evidence="3" key="1">
    <citation type="submission" date="2016-04" db="EMBL/GenBank/DDBJ databases">
        <title>Draft genome sequence of Paludibacter jiangxiensis strain NM7.</title>
        <authorList>
            <person name="Qiu Y."/>
            <person name="Matsuura N."/>
            <person name="Ohashi A."/>
            <person name="Tourlousse M.D."/>
            <person name="Sekiguchi Y."/>
        </authorList>
    </citation>
    <scope>NUCLEOTIDE SEQUENCE [LARGE SCALE GENOMIC DNA]</scope>
    <source>
        <strain evidence="3">NM7</strain>
    </source>
</reference>
<dbReference type="GO" id="GO:0005524">
    <property type="term" value="F:ATP binding"/>
    <property type="evidence" value="ECO:0007669"/>
    <property type="project" value="InterPro"/>
</dbReference>
<keyword evidence="3" id="KW-1185">Reference proteome</keyword>
<proteinExistence type="predicted"/>
<dbReference type="InterPro" id="IPR051396">
    <property type="entry name" value="Bact_Antivir_Def_Nuclease"/>
</dbReference>
<dbReference type="SUPFAM" id="SSF52540">
    <property type="entry name" value="P-loop containing nucleoside triphosphate hydrolases"/>
    <property type="match status" value="1"/>
</dbReference>
<dbReference type="InterPro" id="IPR027417">
    <property type="entry name" value="P-loop_NTPase"/>
</dbReference>